<evidence type="ECO:0000256" key="1">
    <source>
        <dbReference type="ARBA" id="ARBA00022553"/>
    </source>
</evidence>
<dbReference type="PANTHER" id="PTHR44591">
    <property type="entry name" value="STRESS RESPONSE REGULATOR PROTEIN 1"/>
    <property type="match status" value="1"/>
</dbReference>
<reference evidence="4" key="1">
    <citation type="journal article" date="2021" name="mSystems">
        <title>Bacteria and Archaea Synergistically Convert Glycine Betaine to Biogenic Methane in the Formosa Cold Seep of the South China Sea.</title>
        <authorList>
            <person name="Li L."/>
            <person name="Zhang W."/>
            <person name="Zhang S."/>
            <person name="Song L."/>
            <person name="Sun Q."/>
            <person name="Zhang H."/>
            <person name="Xiang H."/>
            <person name="Dong X."/>
        </authorList>
    </citation>
    <scope>NUCLEOTIDE SEQUENCE</scope>
    <source>
        <strain evidence="4">LLY</strain>
    </source>
</reference>
<gene>
    <name evidence="4" type="ORF">KDK67_02260</name>
</gene>
<dbReference type="Gene3D" id="3.40.50.2300">
    <property type="match status" value="1"/>
</dbReference>
<keyword evidence="5" id="KW-1185">Reference proteome</keyword>
<evidence type="ECO:0000313" key="5">
    <source>
        <dbReference type="Proteomes" id="UP001056766"/>
    </source>
</evidence>
<feature type="modified residue" description="4-aspartylphosphate" evidence="2">
    <location>
        <position position="76"/>
    </location>
</feature>
<dbReference type="EMBL" id="JAGSOI010000005">
    <property type="protein sequence ID" value="MCM1985845.1"/>
    <property type="molecule type" value="Genomic_DNA"/>
</dbReference>
<dbReference type="PROSITE" id="PS50110">
    <property type="entry name" value="RESPONSE_REGULATORY"/>
    <property type="match status" value="1"/>
</dbReference>
<dbReference type="AlphaFoldDB" id="A0A9E4ZCL2"/>
<proteinExistence type="predicted"/>
<dbReference type="SMART" id="SM00448">
    <property type="entry name" value="REC"/>
    <property type="match status" value="1"/>
</dbReference>
<evidence type="ECO:0000259" key="3">
    <source>
        <dbReference type="PROSITE" id="PS50110"/>
    </source>
</evidence>
<accession>A0A9E4ZCL2</accession>
<sequence>MYFLNSVLTINCLTWIYGRSSDTLNEKILVVDDEKDTIFLVRSILEPEGFEVFGAGGGAECLKMLGSVKPDAILLDIMMPDMDGWETFHKIRADDLDVPICIISARSQNFDRMLGLNVLNATDYVNKPFDTEDLIGRVKAIFGMS</sequence>
<keyword evidence="1 2" id="KW-0597">Phosphoprotein</keyword>
<reference evidence="4" key="2">
    <citation type="submission" date="2021-04" db="EMBL/GenBank/DDBJ databases">
        <authorList>
            <person name="Dong X."/>
        </authorList>
    </citation>
    <scope>NUCLEOTIDE SEQUENCE</scope>
    <source>
        <strain evidence="4">LLY</strain>
    </source>
</reference>
<comment type="caution">
    <text evidence="4">The sequence shown here is derived from an EMBL/GenBank/DDBJ whole genome shotgun (WGS) entry which is preliminary data.</text>
</comment>
<name>A0A9E4ZCL2_9EURY</name>
<feature type="domain" description="Response regulatory" evidence="3">
    <location>
        <begin position="27"/>
        <end position="142"/>
    </location>
</feature>
<dbReference type="GO" id="GO:0000160">
    <property type="term" value="P:phosphorelay signal transduction system"/>
    <property type="evidence" value="ECO:0007669"/>
    <property type="project" value="InterPro"/>
</dbReference>
<protein>
    <submittedName>
        <fullName evidence="4">Response regulator</fullName>
    </submittedName>
</protein>
<dbReference type="InterPro" id="IPR011006">
    <property type="entry name" value="CheY-like_superfamily"/>
</dbReference>
<evidence type="ECO:0000313" key="4">
    <source>
        <dbReference type="EMBL" id="MCM1985845.1"/>
    </source>
</evidence>
<dbReference type="Pfam" id="PF00072">
    <property type="entry name" value="Response_reg"/>
    <property type="match status" value="1"/>
</dbReference>
<dbReference type="InterPro" id="IPR001789">
    <property type="entry name" value="Sig_transdc_resp-reg_receiver"/>
</dbReference>
<dbReference type="PANTHER" id="PTHR44591:SF3">
    <property type="entry name" value="RESPONSE REGULATORY DOMAIN-CONTAINING PROTEIN"/>
    <property type="match status" value="1"/>
</dbReference>
<dbReference type="Proteomes" id="UP001056766">
    <property type="component" value="Unassembled WGS sequence"/>
</dbReference>
<dbReference type="InterPro" id="IPR050595">
    <property type="entry name" value="Bact_response_regulator"/>
</dbReference>
<evidence type="ECO:0000256" key="2">
    <source>
        <dbReference type="PROSITE-ProRule" id="PRU00169"/>
    </source>
</evidence>
<organism evidence="4 5">
    <name type="scientific">Methanococcoides seepicolus</name>
    <dbReference type="NCBI Taxonomy" id="2828780"/>
    <lineage>
        <taxon>Archaea</taxon>
        <taxon>Methanobacteriati</taxon>
        <taxon>Methanobacteriota</taxon>
        <taxon>Stenosarchaea group</taxon>
        <taxon>Methanomicrobia</taxon>
        <taxon>Methanosarcinales</taxon>
        <taxon>Methanosarcinaceae</taxon>
        <taxon>Methanococcoides</taxon>
    </lineage>
</organism>
<dbReference type="SUPFAM" id="SSF52172">
    <property type="entry name" value="CheY-like"/>
    <property type="match status" value="1"/>
</dbReference>